<evidence type="ECO:0008006" key="3">
    <source>
        <dbReference type="Google" id="ProtNLM"/>
    </source>
</evidence>
<keyword evidence="2" id="KW-1185">Reference proteome</keyword>
<dbReference type="Proteomes" id="UP000198900">
    <property type="component" value="Unassembled WGS sequence"/>
</dbReference>
<dbReference type="InterPro" id="IPR009414">
    <property type="entry name" value="DUF1064"/>
</dbReference>
<evidence type="ECO:0000313" key="2">
    <source>
        <dbReference type="Proteomes" id="UP000198900"/>
    </source>
</evidence>
<dbReference type="EMBL" id="FNDI01000021">
    <property type="protein sequence ID" value="SDI64969.1"/>
    <property type="molecule type" value="Genomic_DNA"/>
</dbReference>
<accession>A0A7Z7BBY2</accession>
<evidence type="ECO:0000313" key="1">
    <source>
        <dbReference type="EMBL" id="SDI64969.1"/>
    </source>
</evidence>
<sequence>MSKNALRYPESAITAGRFGTARVHGNPIAMAAREIAAVTSEPAARSKYGNVPTVVNGITFDSAREAARYEVLARLQLAGQISELQIQVPFDVVPAAVVAGKSRRPVRYIADFVYRDAGGARVVEDVKGMLTAIYKLKRHLMKVVHGIDIVEVK</sequence>
<gene>
    <name evidence="1" type="ORF">SAMN04487926_12139</name>
</gene>
<name>A0A7Z7BBY2_9BURK</name>
<reference evidence="1" key="1">
    <citation type="submission" date="2016-10" db="EMBL/GenBank/DDBJ databases">
        <authorList>
            <person name="Varghese N."/>
            <person name="Submissions S."/>
        </authorList>
    </citation>
    <scope>NUCLEOTIDE SEQUENCE [LARGE SCALE GENOMIC DNA]</scope>
    <source>
        <strain evidence="1">YR281</strain>
    </source>
</reference>
<dbReference type="Pfam" id="PF06356">
    <property type="entry name" value="DUF1064"/>
    <property type="match status" value="1"/>
</dbReference>
<comment type="caution">
    <text evidence="1">The sequence shown here is derived from an EMBL/GenBank/DDBJ whole genome shotgun (WGS) entry which is preliminary data.</text>
</comment>
<organism evidence="1 2">
    <name type="scientific">Paraburkholderia steynii</name>
    <dbReference type="NCBI Taxonomy" id="1245441"/>
    <lineage>
        <taxon>Bacteria</taxon>
        <taxon>Pseudomonadati</taxon>
        <taxon>Pseudomonadota</taxon>
        <taxon>Betaproteobacteria</taxon>
        <taxon>Burkholderiales</taxon>
        <taxon>Burkholderiaceae</taxon>
        <taxon>Paraburkholderia</taxon>
    </lineage>
</organism>
<dbReference type="RefSeq" id="WP_244186770.1">
    <property type="nucleotide sequence ID" value="NZ_FNDI01000021.1"/>
</dbReference>
<protein>
    <recommendedName>
        <fullName evidence="3">DUF1064 domain-containing protein</fullName>
    </recommendedName>
</protein>
<proteinExistence type="predicted"/>
<dbReference type="AlphaFoldDB" id="A0A7Z7BBY2"/>